<keyword evidence="3" id="KW-1185">Reference proteome</keyword>
<protein>
    <submittedName>
        <fullName evidence="2">DinB family protein</fullName>
    </submittedName>
</protein>
<evidence type="ECO:0000313" key="2">
    <source>
        <dbReference type="EMBL" id="MCK6256444.1"/>
    </source>
</evidence>
<dbReference type="Gene3D" id="1.20.120.450">
    <property type="entry name" value="dinb family like domain"/>
    <property type="match status" value="1"/>
</dbReference>
<evidence type="ECO:0000259" key="1">
    <source>
        <dbReference type="Pfam" id="PF12867"/>
    </source>
</evidence>
<evidence type="ECO:0000313" key="3">
    <source>
        <dbReference type="Proteomes" id="UP001139011"/>
    </source>
</evidence>
<dbReference type="RefSeq" id="WP_248252121.1">
    <property type="nucleotide sequence ID" value="NZ_JAIWJX010000002.1"/>
</dbReference>
<feature type="domain" description="DinB-like" evidence="1">
    <location>
        <begin position="30"/>
        <end position="164"/>
    </location>
</feature>
<accession>A0A9X1X9G7</accession>
<dbReference type="EMBL" id="JAIWJX010000002">
    <property type="protein sequence ID" value="MCK6256444.1"/>
    <property type="molecule type" value="Genomic_DNA"/>
</dbReference>
<dbReference type="InterPro" id="IPR034660">
    <property type="entry name" value="DinB/YfiT-like"/>
</dbReference>
<comment type="caution">
    <text evidence="2">The sequence shown here is derived from an EMBL/GenBank/DDBJ whole genome shotgun (WGS) entry which is preliminary data.</text>
</comment>
<name>A0A9X1X9G7_9BACL</name>
<dbReference type="Pfam" id="PF12867">
    <property type="entry name" value="DinB_2"/>
    <property type="match status" value="1"/>
</dbReference>
<sequence>MRSKPDTNEYNSYYEKYIKALPEQDIVNLLEEQAEETRQLVQNLTEQQGLFRYGPHKWSIKEVIGHMTDTERIMGFRLLSIARGDKGMLPGFDENAYVEQTHFDRQPLSELLQQAQNARQSTILLIKSIDEETWTRRGNANGSDVTVRAIAYIIAGHEKHHLGILKERYFSSEDFPRQ</sequence>
<gene>
    <name evidence="2" type="ORF">LCY76_07550</name>
</gene>
<proteinExistence type="predicted"/>
<dbReference type="Proteomes" id="UP001139011">
    <property type="component" value="Unassembled WGS sequence"/>
</dbReference>
<dbReference type="AlphaFoldDB" id="A0A9X1X9G7"/>
<organism evidence="2 3">
    <name type="scientific">Fictibacillus marinisediminis</name>
    <dbReference type="NCBI Taxonomy" id="2878389"/>
    <lineage>
        <taxon>Bacteria</taxon>
        <taxon>Bacillati</taxon>
        <taxon>Bacillota</taxon>
        <taxon>Bacilli</taxon>
        <taxon>Bacillales</taxon>
        <taxon>Fictibacillaceae</taxon>
        <taxon>Fictibacillus</taxon>
    </lineage>
</organism>
<reference evidence="2" key="1">
    <citation type="submission" date="2021-09" db="EMBL/GenBank/DDBJ databases">
        <title>Genome analysis of Fictibacillus sp. KIGAM418 isolated from marine sediment.</title>
        <authorList>
            <person name="Seo M.-J."/>
            <person name="Cho E.-S."/>
            <person name="Hwang C.Y."/>
        </authorList>
    </citation>
    <scope>NUCLEOTIDE SEQUENCE</scope>
    <source>
        <strain evidence="2">KIGAM418</strain>
    </source>
</reference>
<dbReference type="InterPro" id="IPR024775">
    <property type="entry name" value="DinB-like"/>
</dbReference>
<dbReference type="SUPFAM" id="SSF109854">
    <property type="entry name" value="DinB/YfiT-like putative metalloenzymes"/>
    <property type="match status" value="1"/>
</dbReference>